<dbReference type="Pfam" id="PF22725">
    <property type="entry name" value="GFO_IDH_MocA_C3"/>
    <property type="match status" value="1"/>
</dbReference>
<dbReference type="InterPro" id="IPR036291">
    <property type="entry name" value="NAD(P)-bd_dom_sf"/>
</dbReference>
<dbReference type="RefSeq" id="WP_271087781.1">
    <property type="nucleotide sequence ID" value="NZ_JAPJZH010000001.1"/>
</dbReference>
<protein>
    <submittedName>
        <fullName evidence="4">Gfo/Idh/MocA family oxidoreductase</fullName>
    </submittedName>
</protein>
<dbReference type="Pfam" id="PF01408">
    <property type="entry name" value="GFO_IDH_MocA"/>
    <property type="match status" value="1"/>
</dbReference>
<accession>A0ABT4VHU8</accession>
<dbReference type="Proteomes" id="UP001148313">
    <property type="component" value="Unassembled WGS sequence"/>
</dbReference>
<dbReference type="SUPFAM" id="SSF51735">
    <property type="entry name" value="NAD(P)-binding Rossmann-fold domains"/>
    <property type="match status" value="1"/>
</dbReference>
<dbReference type="PANTHER" id="PTHR43818">
    <property type="entry name" value="BCDNA.GH03377"/>
    <property type="match status" value="1"/>
</dbReference>
<dbReference type="SUPFAM" id="SSF55347">
    <property type="entry name" value="Glyceraldehyde-3-phosphate dehydrogenase-like, C-terminal domain"/>
    <property type="match status" value="1"/>
</dbReference>
<sequence length="377" mass="40675">MPEQIGVGIIGCGNISAAYMRLAPLFRGFEIRACADISEEAAKARAEEFGLRPETVDGLLAADDIDIIVNLTIPAAHFEVSERILNAGKHVYSEKPFVLSVEEGHGLADLARSRGLRIGSAPDTFLGGSHQLARHLIDSGAIGKVTSGTCHVLSHGMEDWHPNPDFFFKPGGGPVLDIGPYYITNLVQLIGPVKRVAAMSATPSPERTITSQPRHGEKITVETPTTFQALLEFESGAVVTLGASWDVWRHGHAPMELYGEDGSLFLPDPNFFSGALQMTRKSEFTNDLPAWEHPMSIVNEGDGDNGVANYRASGLADMAQAITEERPHRCSLELALHVVEIMTAILQSGEDGRFRALETRCERPDALSPADAAALMA</sequence>
<name>A0ABT4VHU8_9HYPH</name>
<keyword evidence="5" id="KW-1185">Reference proteome</keyword>
<feature type="domain" description="Gfo/Idh/MocA-like oxidoreductase N-terminal" evidence="2">
    <location>
        <begin position="5"/>
        <end position="118"/>
    </location>
</feature>
<dbReference type="PANTHER" id="PTHR43818:SF11">
    <property type="entry name" value="BCDNA.GH03377"/>
    <property type="match status" value="1"/>
</dbReference>
<evidence type="ECO:0000313" key="5">
    <source>
        <dbReference type="Proteomes" id="UP001148313"/>
    </source>
</evidence>
<evidence type="ECO:0000256" key="1">
    <source>
        <dbReference type="ARBA" id="ARBA00023002"/>
    </source>
</evidence>
<dbReference type="EMBL" id="JAPJZH010000001">
    <property type="protein sequence ID" value="MDA4844262.1"/>
    <property type="molecule type" value="Genomic_DNA"/>
</dbReference>
<evidence type="ECO:0000259" key="3">
    <source>
        <dbReference type="Pfam" id="PF22725"/>
    </source>
</evidence>
<comment type="caution">
    <text evidence="4">The sequence shown here is derived from an EMBL/GenBank/DDBJ whole genome shotgun (WGS) entry which is preliminary data.</text>
</comment>
<dbReference type="Gene3D" id="3.40.50.720">
    <property type="entry name" value="NAD(P)-binding Rossmann-like Domain"/>
    <property type="match status" value="1"/>
</dbReference>
<evidence type="ECO:0000313" key="4">
    <source>
        <dbReference type="EMBL" id="MDA4844262.1"/>
    </source>
</evidence>
<proteinExistence type="predicted"/>
<evidence type="ECO:0000259" key="2">
    <source>
        <dbReference type="Pfam" id="PF01408"/>
    </source>
</evidence>
<reference evidence="4" key="1">
    <citation type="submission" date="2022-11" db="EMBL/GenBank/DDBJ databases">
        <title>Hoeflea poritis sp. nov., isolated from scleractinian coral Porites lutea.</title>
        <authorList>
            <person name="Zhang G."/>
            <person name="Wei Q."/>
            <person name="Cai L."/>
        </authorList>
    </citation>
    <scope>NUCLEOTIDE SEQUENCE</scope>
    <source>
        <strain evidence="4">E7-10</strain>
    </source>
</reference>
<dbReference type="InterPro" id="IPR055170">
    <property type="entry name" value="GFO_IDH_MocA-like_dom"/>
</dbReference>
<dbReference type="InterPro" id="IPR050463">
    <property type="entry name" value="Gfo/Idh/MocA_oxidrdct_glycsds"/>
</dbReference>
<dbReference type="InterPro" id="IPR000683">
    <property type="entry name" value="Gfo/Idh/MocA-like_OxRdtase_N"/>
</dbReference>
<feature type="domain" description="GFO/IDH/MocA-like oxidoreductase" evidence="3">
    <location>
        <begin position="130"/>
        <end position="264"/>
    </location>
</feature>
<keyword evidence="1" id="KW-0560">Oxidoreductase</keyword>
<dbReference type="Gene3D" id="3.30.360.10">
    <property type="entry name" value="Dihydrodipicolinate Reductase, domain 2"/>
    <property type="match status" value="1"/>
</dbReference>
<organism evidence="4 5">
    <name type="scientific">Hoeflea poritis</name>
    <dbReference type="NCBI Taxonomy" id="2993659"/>
    <lineage>
        <taxon>Bacteria</taxon>
        <taxon>Pseudomonadati</taxon>
        <taxon>Pseudomonadota</taxon>
        <taxon>Alphaproteobacteria</taxon>
        <taxon>Hyphomicrobiales</taxon>
        <taxon>Rhizobiaceae</taxon>
        <taxon>Hoeflea</taxon>
    </lineage>
</organism>
<gene>
    <name evidence="4" type="ORF">OOZ53_02825</name>
</gene>